<name>E4YGU5_OIKDI</name>
<organism evidence="4">
    <name type="scientific">Oikopleura dioica</name>
    <name type="common">Tunicate</name>
    <dbReference type="NCBI Taxonomy" id="34765"/>
    <lineage>
        <taxon>Eukaryota</taxon>
        <taxon>Metazoa</taxon>
        <taxon>Chordata</taxon>
        <taxon>Tunicata</taxon>
        <taxon>Appendicularia</taxon>
        <taxon>Copelata</taxon>
        <taxon>Oikopleuridae</taxon>
        <taxon>Oikopleura</taxon>
    </lineage>
</organism>
<dbReference type="PANTHER" id="PTHR32083:SF0">
    <property type="entry name" value="CILIA AND FLAGELLA-ASSOCIATED PROTEIN 58"/>
    <property type="match status" value="1"/>
</dbReference>
<evidence type="ECO:0000259" key="3">
    <source>
        <dbReference type="Pfam" id="PF21771"/>
    </source>
</evidence>
<gene>
    <name evidence="4" type="ORF">GSOID_T00024753001</name>
</gene>
<feature type="domain" description="Cilia- and flagella-associated protein 58 central coiled coil" evidence="3">
    <location>
        <begin position="364"/>
        <end position="667"/>
    </location>
</feature>
<feature type="coiled-coil region" evidence="2">
    <location>
        <begin position="775"/>
        <end position="830"/>
    </location>
</feature>
<reference evidence="4" key="1">
    <citation type="journal article" date="2010" name="Science">
        <title>Plasticity of animal genome architecture unmasked by rapid evolution of a pelagic tunicate.</title>
        <authorList>
            <person name="Denoeud F."/>
            <person name="Henriet S."/>
            <person name="Mungpakdee S."/>
            <person name="Aury J.M."/>
            <person name="Da Silva C."/>
            <person name="Brinkmann H."/>
            <person name="Mikhaleva J."/>
            <person name="Olsen L.C."/>
            <person name="Jubin C."/>
            <person name="Canestro C."/>
            <person name="Bouquet J.M."/>
            <person name="Danks G."/>
            <person name="Poulain J."/>
            <person name="Campsteijn C."/>
            <person name="Adamski M."/>
            <person name="Cross I."/>
            <person name="Yadetie F."/>
            <person name="Muffato M."/>
            <person name="Louis A."/>
            <person name="Butcher S."/>
            <person name="Tsagkogeorga G."/>
            <person name="Konrad A."/>
            <person name="Singh S."/>
            <person name="Jensen M.F."/>
            <person name="Cong E.H."/>
            <person name="Eikeseth-Otteraa H."/>
            <person name="Noel B."/>
            <person name="Anthouard V."/>
            <person name="Porcel B.M."/>
            <person name="Kachouri-Lafond R."/>
            <person name="Nishino A."/>
            <person name="Ugolini M."/>
            <person name="Chourrout P."/>
            <person name="Nishida H."/>
            <person name="Aasland R."/>
            <person name="Huzurbazar S."/>
            <person name="Westhof E."/>
            <person name="Delsuc F."/>
            <person name="Lehrach H."/>
            <person name="Reinhardt R."/>
            <person name="Weissenbach J."/>
            <person name="Roy S.W."/>
            <person name="Artiguenave F."/>
            <person name="Postlethwait J.H."/>
            <person name="Manak J.R."/>
            <person name="Thompson E.M."/>
            <person name="Jaillon O."/>
            <person name="Du Pasquier L."/>
            <person name="Boudinot P."/>
            <person name="Liberles D.A."/>
            <person name="Volff J.N."/>
            <person name="Philippe H."/>
            <person name="Lenhard B."/>
            <person name="Roest Crollius H."/>
            <person name="Wincker P."/>
            <person name="Chourrout D."/>
        </authorList>
    </citation>
    <scope>NUCLEOTIDE SEQUENCE [LARGE SCALE GENOMIC DNA]</scope>
</reference>
<accession>E4YGU5</accession>
<dbReference type="GO" id="GO:0005856">
    <property type="term" value="C:cytoskeleton"/>
    <property type="evidence" value="ECO:0007669"/>
    <property type="project" value="TreeGrafter"/>
</dbReference>
<dbReference type="Pfam" id="PF21771">
    <property type="entry name" value="CFAP58_CC"/>
    <property type="match status" value="1"/>
</dbReference>
<feature type="coiled-coil region" evidence="2">
    <location>
        <begin position="44"/>
        <end position="464"/>
    </location>
</feature>
<dbReference type="PANTHER" id="PTHR32083">
    <property type="entry name" value="CILIA AND FLAGELLA-ASSOCIATED PROTEIN 58-RELATED"/>
    <property type="match status" value="1"/>
</dbReference>
<dbReference type="InterPro" id="IPR049270">
    <property type="entry name" value="CFAP58_CC"/>
</dbReference>
<dbReference type="Proteomes" id="UP000011014">
    <property type="component" value="Unassembled WGS sequence"/>
</dbReference>
<evidence type="ECO:0000256" key="1">
    <source>
        <dbReference type="ARBA" id="ARBA00023054"/>
    </source>
</evidence>
<feature type="coiled-coil region" evidence="2">
    <location>
        <begin position="650"/>
        <end position="694"/>
    </location>
</feature>
<evidence type="ECO:0000256" key="2">
    <source>
        <dbReference type="SAM" id="Coils"/>
    </source>
</evidence>
<dbReference type="AlphaFoldDB" id="E4YGU5"/>
<feature type="coiled-coil region" evidence="2">
    <location>
        <begin position="496"/>
        <end position="607"/>
    </location>
</feature>
<keyword evidence="1 2" id="KW-0175">Coiled coil</keyword>
<proteinExistence type="predicted"/>
<dbReference type="EMBL" id="FN654537">
    <property type="protein sequence ID" value="CBY34719.1"/>
    <property type="molecule type" value="Genomic_DNA"/>
</dbReference>
<evidence type="ECO:0000313" key="4">
    <source>
        <dbReference type="EMBL" id="CBY34719.1"/>
    </source>
</evidence>
<sequence length="868" mass="102409">MGGETNLPTDESELVSLEKDFQEVIGELTDDPKLTRFRIEYEKIHDALKRILEANGRLQRQNRELNAEIVSNSAKVAQVTKICQDDQANIERLNAELEKAWKLVDGAHEKEHRARETIKQLEREIQNLTDLIESGKLSNTSNFKEETELIGRRDGERKTNAELLEELTQVREQLNAADENYARIQKEHLEAQEAAVDMRDQLFKKQNDITQEQKRGDVIQRDLEKTREDVKNQEKKVKSLESDLADKRVQMADTERQTRDFRIECDKKTKENRLLEERIHNLKSKIDSIAHENEKAAQEVNDGKKELSMKAIEIRELNSELKKIKTQRELAEKKLKSMEESRASLEDQKENLKRETVRLEQDTETARIQADFDKKEIEKLTRERDLISKTLQKASSQTQKQVNLVKLHEQQKANLENEIQQFRDEAAKQRKLIYALEKERDKYINEASEKSQQVLQYLDEVKEKEMSIFDLKKEIAMGDTKLKQQTNLYEACRADRNLYSKNLVEANDEILEMKRKQDFLKNQIDQLKYEINAKENAHHDVTKAINKMQKEKDDLKAFIAQIKERYSKSEEQLKDHEKEIARQQTAIREAEADRKKQKNALDQVVTERDILVRQLFRRNDELSLVYEKIKLQQATMSKGELQYKQRLEDVRVLKLEIRKQQREKTILKNTLSNADELRREIFNTQKELLKERTKCRALAEELENPLNIHRWRRLEGSDPASFELIQKVQALQKRLIEKNEEVVKTDMMIQEKEKMYVELREILARQPGPEVVEQLAEFKHALRHKTKQLKRLAAELNMSESQQEQQEMEIHKIARELQEIKQKYLSAKKREHARREAEMDHSQRTHEVMVDRPVITGGGFHLKNTVTT</sequence>
<protein>
    <recommendedName>
        <fullName evidence="3">Cilia- and flagella-associated protein 58 central coiled coil domain-containing protein</fullName>
    </recommendedName>
</protein>